<keyword evidence="5" id="KW-0408">Iron</keyword>
<dbReference type="InterPro" id="IPR046799">
    <property type="entry name" value="ROXA-like_wH"/>
</dbReference>
<dbReference type="GO" id="GO:0046872">
    <property type="term" value="F:metal ion binding"/>
    <property type="evidence" value="ECO:0007669"/>
    <property type="project" value="UniProtKB-KW"/>
</dbReference>
<dbReference type="OrthoDB" id="9764016at2"/>
<comment type="cofactor">
    <cofactor evidence="1">
        <name>Fe(2+)</name>
        <dbReference type="ChEBI" id="CHEBI:29033"/>
    </cofactor>
</comment>
<evidence type="ECO:0000313" key="9">
    <source>
        <dbReference type="Proteomes" id="UP000247005"/>
    </source>
</evidence>
<dbReference type="Gene3D" id="3.40.366.30">
    <property type="entry name" value="50S ribosomal protein L16 arginine hydroxylase, Chain A, Domain 2"/>
    <property type="match status" value="1"/>
</dbReference>
<keyword evidence="8" id="KW-0687">Ribonucleoprotein</keyword>
<gene>
    <name evidence="8" type="ORF">CHU32_03870</name>
</gene>
<dbReference type="PANTHER" id="PTHR13096:SF8">
    <property type="entry name" value="RIBOSOMAL OXYGENASE 1"/>
    <property type="match status" value="1"/>
</dbReference>
<organism evidence="8 9">
    <name type="scientific">Superficieibacter electus</name>
    <dbReference type="NCBI Taxonomy" id="2022662"/>
    <lineage>
        <taxon>Bacteria</taxon>
        <taxon>Pseudomonadati</taxon>
        <taxon>Pseudomonadota</taxon>
        <taxon>Gammaproteobacteria</taxon>
        <taxon>Enterobacterales</taxon>
        <taxon>Enterobacteriaceae</taxon>
        <taxon>Superficieibacter</taxon>
    </lineage>
</organism>
<accession>A0A2P5GVJ4</accession>
<evidence type="ECO:0000256" key="6">
    <source>
        <dbReference type="SAM" id="MobiDB-lite"/>
    </source>
</evidence>
<name>A0A2P5GVJ4_9ENTR</name>
<sequence length="416" mass="47403">MDYQLALNWPDFIERYWQKRPVVLKRGFANFVDPISPDELAGLAMESEVDSRLVSHQEGKWQLSHGPFESYDHLGENDWSLLVQAVNQWHEPTAALMRPFRALPDWRVDDLMISFSVPGGGVGPHLDQYDVFIIQGTGRRRWRVGEKVPMKQHCPHPDLLQVDPFEAIIDEELEPGDILYIPPGFPHEGYSLENSMNYSVGFHAPNARELISGFADYVLQRELGSFRYSDPDIAPREHPADILPAELDKLRGMMLDLINEPANFSQWFGEFITQARHELDIAPPEPPYQPDEIYDALKQGDKLVRLGGLRVLRIGDEVFANGEKIDSPHRPALEALSSHIVLNGAHFGDALEDPSFLAMLAALVNSGYWFFEDYGLTFFLRHAGRRKLARPTPSLRHQCPTAPHRRPDVSVQREPY</sequence>
<reference evidence="8 9" key="1">
    <citation type="submission" date="2018-01" db="EMBL/GenBank/DDBJ databases">
        <title>Superficieibacter electus gen. nov., sp. nov., an extended-spectrum beta-lactamase possessing member of the Enterobacteriaceae family, isolated from intensive care unit surfaces.</title>
        <authorList>
            <person name="Potter R.F."/>
            <person name="D'Souza A.W."/>
        </authorList>
    </citation>
    <scope>NUCLEOTIDE SEQUENCE [LARGE SCALE GENOMIC DNA]</scope>
    <source>
        <strain evidence="8 9">BP-1</strain>
    </source>
</reference>
<keyword evidence="3" id="KW-0223">Dioxygenase</keyword>
<evidence type="ECO:0000256" key="2">
    <source>
        <dbReference type="ARBA" id="ARBA00022723"/>
    </source>
</evidence>
<feature type="region of interest" description="Disordered" evidence="6">
    <location>
        <begin position="390"/>
        <end position="416"/>
    </location>
</feature>
<evidence type="ECO:0000313" key="8">
    <source>
        <dbReference type="EMBL" id="POP50570.1"/>
    </source>
</evidence>
<dbReference type="InterPro" id="IPR039994">
    <property type="entry name" value="NO66-like"/>
</dbReference>
<dbReference type="InterPro" id="IPR003347">
    <property type="entry name" value="JmjC_dom"/>
</dbReference>
<dbReference type="PROSITE" id="PS51184">
    <property type="entry name" value="JMJC"/>
    <property type="match status" value="1"/>
</dbReference>
<dbReference type="GO" id="GO:0005840">
    <property type="term" value="C:ribosome"/>
    <property type="evidence" value="ECO:0007669"/>
    <property type="project" value="UniProtKB-KW"/>
</dbReference>
<evidence type="ECO:0000256" key="1">
    <source>
        <dbReference type="ARBA" id="ARBA00001954"/>
    </source>
</evidence>
<evidence type="ECO:0000259" key="7">
    <source>
        <dbReference type="PROSITE" id="PS51184"/>
    </source>
</evidence>
<dbReference type="FunFam" id="2.60.120.650:FF:000012">
    <property type="entry name" value="Cupin superfamily protein family"/>
    <property type="match status" value="1"/>
</dbReference>
<keyword evidence="2" id="KW-0479">Metal-binding</keyword>
<dbReference type="SUPFAM" id="SSF51197">
    <property type="entry name" value="Clavaminate synthase-like"/>
    <property type="match status" value="1"/>
</dbReference>
<dbReference type="AlphaFoldDB" id="A0A2P5GVJ4"/>
<keyword evidence="8" id="KW-0689">Ribosomal protein</keyword>
<protein>
    <submittedName>
        <fullName evidence="8">50S ribosomal protein L16 arginine hydroxylase</fullName>
    </submittedName>
</protein>
<dbReference type="Gene3D" id="2.60.120.650">
    <property type="entry name" value="Cupin"/>
    <property type="match status" value="1"/>
</dbReference>
<keyword evidence="4" id="KW-0560">Oxidoreductase</keyword>
<proteinExistence type="predicted"/>
<dbReference type="Pfam" id="PF08007">
    <property type="entry name" value="JmjC_2"/>
    <property type="match status" value="1"/>
</dbReference>
<evidence type="ECO:0000256" key="3">
    <source>
        <dbReference type="ARBA" id="ARBA00022964"/>
    </source>
</evidence>
<dbReference type="Proteomes" id="UP000247005">
    <property type="component" value="Unassembled WGS sequence"/>
</dbReference>
<evidence type="ECO:0000256" key="4">
    <source>
        <dbReference type="ARBA" id="ARBA00023002"/>
    </source>
</evidence>
<feature type="domain" description="JmjC" evidence="7">
    <location>
        <begin position="92"/>
        <end position="219"/>
    </location>
</feature>
<dbReference type="EMBL" id="PQGD01000002">
    <property type="protein sequence ID" value="POP50570.1"/>
    <property type="molecule type" value="Genomic_DNA"/>
</dbReference>
<comment type="caution">
    <text evidence="8">The sequence shown here is derived from an EMBL/GenBank/DDBJ whole genome shotgun (WGS) entry which is preliminary data.</text>
</comment>
<dbReference type="GO" id="GO:0016706">
    <property type="term" value="F:2-oxoglutarate-dependent dioxygenase activity"/>
    <property type="evidence" value="ECO:0007669"/>
    <property type="project" value="TreeGrafter"/>
</dbReference>
<dbReference type="PANTHER" id="PTHR13096">
    <property type="entry name" value="MINA53 MYC INDUCED NUCLEAR ANTIGEN"/>
    <property type="match status" value="1"/>
</dbReference>
<evidence type="ECO:0000256" key="5">
    <source>
        <dbReference type="ARBA" id="ARBA00023004"/>
    </source>
</evidence>
<dbReference type="Pfam" id="PF20514">
    <property type="entry name" value="WHD_ROXA"/>
    <property type="match status" value="1"/>
</dbReference>
<dbReference type="SMART" id="SM00558">
    <property type="entry name" value="JmjC"/>
    <property type="match status" value="1"/>
</dbReference>